<sequence>MGLLQIFKTFLHVITKICLLLDTPMSLSHLHTPLVSHKKQPRNIQPLSSFQLDGSS</sequence>
<reference evidence="1" key="1">
    <citation type="submission" date="2018-02" db="EMBL/GenBank/DDBJ databases">
        <title>Rhizophora mucronata_Transcriptome.</title>
        <authorList>
            <person name="Meera S.P."/>
            <person name="Sreeshan A."/>
            <person name="Augustine A."/>
        </authorList>
    </citation>
    <scope>NUCLEOTIDE SEQUENCE</scope>
    <source>
        <tissue evidence="1">Leaf</tissue>
    </source>
</reference>
<evidence type="ECO:0000313" key="1">
    <source>
        <dbReference type="EMBL" id="MBX63840.1"/>
    </source>
</evidence>
<name>A0A2P2QA18_RHIMU</name>
<dbReference type="AlphaFoldDB" id="A0A2P2QA18"/>
<protein>
    <submittedName>
        <fullName evidence="1">Uncharacterized protein</fullName>
    </submittedName>
</protein>
<organism evidence="1">
    <name type="scientific">Rhizophora mucronata</name>
    <name type="common">Asiatic mangrove</name>
    <dbReference type="NCBI Taxonomy" id="61149"/>
    <lineage>
        <taxon>Eukaryota</taxon>
        <taxon>Viridiplantae</taxon>
        <taxon>Streptophyta</taxon>
        <taxon>Embryophyta</taxon>
        <taxon>Tracheophyta</taxon>
        <taxon>Spermatophyta</taxon>
        <taxon>Magnoliopsida</taxon>
        <taxon>eudicotyledons</taxon>
        <taxon>Gunneridae</taxon>
        <taxon>Pentapetalae</taxon>
        <taxon>rosids</taxon>
        <taxon>fabids</taxon>
        <taxon>Malpighiales</taxon>
        <taxon>Rhizophoraceae</taxon>
        <taxon>Rhizophora</taxon>
    </lineage>
</organism>
<dbReference type="EMBL" id="GGEC01083356">
    <property type="protein sequence ID" value="MBX63840.1"/>
    <property type="molecule type" value="Transcribed_RNA"/>
</dbReference>
<accession>A0A2P2QA18</accession>
<proteinExistence type="predicted"/>